<dbReference type="InterPro" id="IPR011009">
    <property type="entry name" value="Kinase-like_dom_sf"/>
</dbReference>
<feature type="region of interest" description="Disordered" evidence="7">
    <location>
        <begin position="822"/>
        <end position="888"/>
    </location>
</feature>
<dbReference type="PROSITE" id="PS00108">
    <property type="entry name" value="PROTEIN_KINASE_ST"/>
    <property type="match status" value="1"/>
</dbReference>
<feature type="region of interest" description="Disordered" evidence="7">
    <location>
        <begin position="411"/>
        <end position="446"/>
    </location>
</feature>
<evidence type="ECO:0000256" key="3">
    <source>
        <dbReference type="ARBA" id="ARBA00022741"/>
    </source>
</evidence>
<dbReference type="PANTHER" id="PTHR44329">
    <property type="entry name" value="SERINE/THREONINE-PROTEIN KINASE TNNI3K-RELATED"/>
    <property type="match status" value="1"/>
</dbReference>
<evidence type="ECO:0000313" key="9">
    <source>
        <dbReference type="EMBL" id="KAG2489151.1"/>
    </source>
</evidence>
<dbReference type="Gene3D" id="1.10.510.10">
    <property type="entry name" value="Transferase(Phosphotransferase) domain 1"/>
    <property type="match status" value="1"/>
</dbReference>
<comment type="caution">
    <text evidence="9">The sequence shown here is derived from an EMBL/GenBank/DDBJ whole genome shotgun (WGS) entry which is preliminary data.</text>
</comment>
<evidence type="ECO:0000256" key="1">
    <source>
        <dbReference type="ARBA" id="ARBA00022527"/>
    </source>
</evidence>
<feature type="region of interest" description="Disordered" evidence="7">
    <location>
        <begin position="608"/>
        <end position="677"/>
    </location>
</feature>
<feature type="compositionally biased region" description="Low complexity" evidence="7">
    <location>
        <begin position="204"/>
        <end position="228"/>
    </location>
</feature>
<accession>A0A835XS88</accession>
<dbReference type="InterPro" id="IPR001245">
    <property type="entry name" value="Ser-Thr/Tyr_kinase_cat_dom"/>
</dbReference>
<evidence type="ECO:0000256" key="5">
    <source>
        <dbReference type="ARBA" id="ARBA00022840"/>
    </source>
</evidence>
<reference evidence="9" key="1">
    <citation type="journal article" date="2020" name="bioRxiv">
        <title>Comparative genomics of Chlamydomonas.</title>
        <authorList>
            <person name="Craig R.J."/>
            <person name="Hasan A.R."/>
            <person name="Ness R.W."/>
            <person name="Keightley P.D."/>
        </authorList>
    </citation>
    <scope>NUCLEOTIDE SEQUENCE</scope>
    <source>
        <strain evidence="9">CCAP 11/70</strain>
    </source>
</reference>
<proteinExistence type="predicted"/>
<dbReference type="InterPro" id="IPR000719">
    <property type="entry name" value="Prot_kinase_dom"/>
</dbReference>
<dbReference type="InterPro" id="IPR051681">
    <property type="entry name" value="Ser/Thr_Kinases-Pseudokinases"/>
</dbReference>
<dbReference type="Pfam" id="PF00069">
    <property type="entry name" value="Pkinase"/>
    <property type="match status" value="1"/>
</dbReference>
<name>A0A835XS88_9CHLO</name>
<dbReference type="SMART" id="SM00220">
    <property type="entry name" value="S_TKc"/>
    <property type="match status" value="1"/>
</dbReference>
<feature type="binding site" evidence="6">
    <location>
        <position position="1220"/>
    </location>
    <ligand>
        <name>ATP</name>
        <dbReference type="ChEBI" id="CHEBI:30616"/>
    </ligand>
</feature>
<dbReference type="Proteomes" id="UP000612055">
    <property type="component" value="Unassembled WGS sequence"/>
</dbReference>
<feature type="region of interest" description="Disordered" evidence="7">
    <location>
        <begin position="1241"/>
        <end position="1266"/>
    </location>
</feature>
<evidence type="ECO:0000256" key="7">
    <source>
        <dbReference type="SAM" id="MobiDB-lite"/>
    </source>
</evidence>
<keyword evidence="5 6" id="KW-0067">ATP-binding</keyword>
<feature type="compositionally biased region" description="Low complexity" evidence="7">
    <location>
        <begin position="650"/>
        <end position="669"/>
    </location>
</feature>
<evidence type="ECO:0000256" key="6">
    <source>
        <dbReference type="PROSITE-ProRule" id="PRU10141"/>
    </source>
</evidence>
<protein>
    <recommendedName>
        <fullName evidence="8">Protein kinase domain-containing protein</fullName>
    </recommendedName>
</protein>
<evidence type="ECO:0000256" key="2">
    <source>
        <dbReference type="ARBA" id="ARBA00022679"/>
    </source>
</evidence>
<keyword evidence="4" id="KW-0418">Kinase</keyword>
<dbReference type="SUPFAM" id="SSF56112">
    <property type="entry name" value="Protein kinase-like (PK-like)"/>
    <property type="match status" value="1"/>
</dbReference>
<keyword evidence="1" id="KW-0723">Serine/threonine-protein kinase</keyword>
<feature type="compositionally biased region" description="Low complexity" evidence="7">
    <location>
        <begin position="347"/>
        <end position="359"/>
    </location>
</feature>
<feature type="region of interest" description="Disordered" evidence="7">
    <location>
        <begin position="342"/>
        <end position="370"/>
    </location>
</feature>
<keyword evidence="2" id="KW-0808">Transferase</keyword>
<dbReference type="GO" id="GO:0004674">
    <property type="term" value="F:protein serine/threonine kinase activity"/>
    <property type="evidence" value="ECO:0007669"/>
    <property type="project" value="UniProtKB-KW"/>
</dbReference>
<organism evidence="9 10">
    <name type="scientific">Edaphochlamys debaryana</name>
    <dbReference type="NCBI Taxonomy" id="47281"/>
    <lineage>
        <taxon>Eukaryota</taxon>
        <taxon>Viridiplantae</taxon>
        <taxon>Chlorophyta</taxon>
        <taxon>core chlorophytes</taxon>
        <taxon>Chlorophyceae</taxon>
        <taxon>CS clade</taxon>
        <taxon>Chlamydomonadales</taxon>
        <taxon>Chlamydomonadales incertae sedis</taxon>
        <taxon>Edaphochlamys</taxon>
    </lineage>
</organism>
<feature type="compositionally biased region" description="Low complexity" evidence="7">
    <location>
        <begin position="608"/>
        <end position="632"/>
    </location>
</feature>
<feature type="compositionally biased region" description="Polar residues" evidence="7">
    <location>
        <begin position="859"/>
        <end position="887"/>
    </location>
</feature>
<dbReference type="Pfam" id="PF07714">
    <property type="entry name" value="PK_Tyr_Ser-Thr"/>
    <property type="match status" value="1"/>
</dbReference>
<dbReference type="InterPro" id="IPR017441">
    <property type="entry name" value="Protein_kinase_ATP_BS"/>
</dbReference>
<dbReference type="EMBL" id="JAEHOE010000076">
    <property type="protein sequence ID" value="KAG2489151.1"/>
    <property type="molecule type" value="Genomic_DNA"/>
</dbReference>
<sequence>MPWGLCCFGGGGRADQGPAKQQLGSAQSDAKGTPVSPASRDLSEPCSDVLTYEELDHASGQLLDALQQSCPTGGGEGARRIGAQLESLAAVTHCAAQLFVVSEDGAWVPLLSAGTPPPPWTAPHTAWTRATQAGAAPLPPPPVASAADLLYALPADRSPAYALPCAAASSPAAVALASASAAAVPLHRGGEVVGALVLEPSARPAGDTPTSPPASASSRGRRGAASGLPPAAALRQAGAALSLSLAPELPGLVCAASALQRMAAAQSFRAVAAELCGALAQHVHWRFLVRPAVRAVLVPEAEATTALLFDLPPPPPHAPHVPLRPSSSAFAIPTPQQLASWGGLQVPTTMGGTGTSAPGGPVGPGPFGRVSQAAGLQRLELLKRKGSGLLQAEDGSPAAAAAGPRPLQWGSAQQAQLHLPPPPLPAVASGAGSECTGGAGHSGAGSGALRGSSSWINLLTAGESATARLALAHRTASTLSSSECAAHAAHAVTLHGAADVAAALEAAGCGAPLVAQPFHLSYTLLMRLLMQQPRPYGITVPDCQGVVMDVHQPSRDLCLLLASLAAPRYAPPPSLSPSPAPALHLHLPLPHPAASRASLGAAPAADLAHCAPRGPGSAPSRGPASARAGSVRIDSSRFARGLGSGPPAPANNGSAPAAADGPPSAAPNSTASGVAPAAPDGGCSASAVRSLVLVGAHAGGAAGGATLAAYVCFCHRLPEALLECVRTECQQLLEQVFMTALAPKLSAELAAELAELRRGVPGTFAIVQPGAALASPLSAAAAAAISAASAAAVGGAADPASAVNSTNGSYAPASDPSGPGAPVRCLAGVASGPSPPTPTASLLSFMAPRSTPGAAPATPGSTSVRDHTYGSTASSNGRTTARSTSSWGPAALQGGVRLHPLHELGAPLEMLPSAALADDLTATLPSCELMAPQQQQPACALPVACRPASAAAPPAQPAPPRRPSWRHYLRDSGRAGSLCAGPGCASAPHAHAAVVASADPQALPPLAASGPQASLAAAATAPGGAVNAPVHAGSSASQVTVTFLPPRTQTVVTVCDMAMSYDSTRGTLGALVASVRDSLSAAAGAAAAAAEAEAAAAQAAAMAAAQAAAASGNSGPGGSLMRAASSTALLSGSQRPSGSASSAALAAARGSGTALSTCAPTSPGASAAACVSGAAGPAGGGAEVEEEDVADLRLVGKIGQGAGGAVFLGRMGGGLEVAVKLLEMSGSFNVAEFLDLEFGPGGRTGDHRMAGPGSPHPQAQPGPGGAPIDQATLGLLAQEAARQQLRARRSLLRSATELAMLTSISHPNIIQVYGTYSNVVMEPETGPGGARCYRLRRRAELLLDEAEAGEDSVRGLAACAPVCCAVLMTLCELGSLASALAAGAFAGPRAAPAGGGAAATGGWAVQADSPEFAEAIMGNIKSVCLTLLEVALALRYLHSRHIVHRDIKPANVLLKGCIPTASDPRGFTVRLADFGLALLLDRTAHGPAAAQYHPQAQPLGAGEAAALLAVGGGGSSGGVAARVAALPPGTRFTLQDEACGTPDHMAPETLRGSGAPITAAIDIYSFGVLMLEAVTAGRRPWGALATDRIPRIVLSGARPLFPAWVPEEYRSLAEACWSAHPCQRPSAAQLVTALRQQLRRA</sequence>
<dbReference type="Gene3D" id="3.30.200.20">
    <property type="entry name" value="Phosphorylase Kinase, domain 1"/>
    <property type="match status" value="1"/>
</dbReference>
<evidence type="ECO:0000256" key="4">
    <source>
        <dbReference type="ARBA" id="ARBA00022777"/>
    </source>
</evidence>
<feature type="region of interest" description="Disordered" evidence="7">
    <location>
        <begin position="201"/>
        <end position="228"/>
    </location>
</feature>
<dbReference type="PROSITE" id="PS00107">
    <property type="entry name" value="PROTEIN_KINASE_ATP"/>
    <property type="match status" value="1"/>
</dbReference>
<dbReference type="OrthoDB" id="4062651at2759"/>
<feature type="region of interest" description="Disordered" evidence="7">
    <location>
        <begin position="11"/>
        <end position="43"/>
    </location>
</feature>
<keyword evidence="10" id="KW-1185">Reference proteome</keyword>
<keyword evidence="3 6" id="KW-0547">Nucleotide-binding</keyword>
<evidence type="ECO:0000313" key="10">
    <source>
        <dbReference type="Proteomes" id="UP000612055"/>
    </source>
</evidence>
<feature type="compositionally biased region" description="Gly residues" evidence="7">
    <location>
        <begin position="435"/>
        <end position="446"/>
    </location>
</feature>
<evidence type="ECO:0000259" key="8">
    <source>
        <dbReference type="PROSITE" id="PS50011"/>
    </source>
</evidence>
<feature type="domain" description="Protein kinase" evidence="8">
    <location>
        <begin position="1192"/>
        <end position="1638"/>
    </location>
</feature>
<dbReference type="InterPro" id="IPR008271">
    <property type="entry name" value="Ser/Thr_kinase_AS"/>
</dbReference>
<dbReference type="GO" id="GO:0005524">
    <property type="term" value="F:ATP binding"/>
    <property type="evidence" value="ECO:0007669"/>
    <property type="project" value="UniProtKB-UniRule"/>
</dbReference>
<dbReference type="PROSITE" id="PS50011">
    <property type="entry name" value="PROTEIN_KINASE_DOM"/>
    <property type="match status" value="1"/>
</dbReference>
<gene>
    <name evidence="9" type="ORF">HYH03_012377</name>
</gene>